<protein>
    <submittedName>
        <fullName evidence="1">SAM-dependent methyltransferase</fullName>
    </submittedName>
</protein>
<dbReference type="InterPro" id="IPR029063">
    <property type="entry name" value="SAM-dependent_MTases_sf"/>
</dbReference>
<dbReference type="GO" id="GO:0008168">
    <property type="term" value="F:methyltransferase activity"/>
    <property type="evidence" value="ECO:0007669"/>
    <property type="project" value="UniProtKB-KW"/>
</dbReference>
<keyword evidence="1" id="KW-0489">Methyltransferase</keyword>
<evidence type="ECO:0000313" key="1">
    <source>
        <dbReference type="EMBL" id="MBW8481877.1"/>
    </source>
</evidence>
<keyword evidence="2" id="KW-1185">Reference proteome</keyword>
<name>A0ABS7FNA6_9ACTN</name>
<comment type="caution">
    <text evidence="1">The sequence shown here is derived from an EMBL/GenBank/DDBJ whole genome shotgun (WGS) entry which is preliminary data.</text>
</comment>
<dbReference type="RefSeq" id="WP_220163971.1">
    <property type="nucleotide sequence ID" value="NZ_JAIBOA010000003.1"/>
</dbReference>
<dbReference type="EMBL" id="JAIBOA010000003">
    <property type="protein sequence ID" value="MBW8481877.1"/>
    <property type="molecule type" value="Genomic_DNA"/>
</dbReference>
<dbReference type="SUPFAM" id="SSF53335">
    <property type="entry name" value="S-adenosyl-L-methionine-dependent methyltransferases"/>
    <property type="match status" value="1"/>
</dbReference>
<sequence length="251" mass="25908">MSAASPARVHDHLLGGKDNYLADRRLVAELLELQPNLRTAARANRAFLGRAVAALAALGVDQFLDVGCGLPTRDNVHQMAARRLPGARTVYLDNDPAVVAHARALMAADAGVEAMTADLRKPEELLGLAAGSLDWRRPVALVLTAVLHLLPDADGPAAIVAALRGALPPGSALVVSHLTAPLAPGVADLYAERCGVPLTVRPPATLLGYLGGWPLLPPGLAPTAAWQHPLPPPDPAACLSHGAVALSPARG</sequence>
<reference evidence="1 2" key="1">
    <citation type="submission" date="2021-07" db="EMBL/GenBank/DDBJ databases">
        <title>Actinomadura sp. PM05-2 isolated from lichen.</title>
        <authorList>
            <person name="Somphong A."/>
            <person name="Phongsopitanun W."/>
            <person name="Tanasupawat S."/>
            <person name="Peongsungnone V."/>
        </authorList>
    </citation>
    <scope>NUCLEOTIDE SEQUENCE [LARGE SCALE GENOMIC DNA]</scope>
    <source>
        <strain evidence="1 2">PM05-2</strain>
    </source>
</reference>
<dbReference type="Proteomes" id="UP000774570">
    <property type="component" value="Unassembled WGS sequence"/>
</dbReference>
<proteinExistence type="predicted"/>
<dbReference type="InterPro" id="IPR006764">
    <property type="entry name" value="SAM_dep_MeTrfase_SAV2177_type"/>
</dbReference>
<evidence type="ECO:0000313" key="2">
    <source>
        <dbReference type="Proteomes" id="UP000774570"/>
    </source>
</evidence>
<accession>A0ABS7FNA6</accession>
<dbReference type="Gene3D" id="3.40.50.150">
    <property type="entry name" value="Vaccinia Virus protein VP39"/>
    <property type="match status" value="1"/>
</dbReference>
<dbReference type="PIRSF" id="PIRSF017393">
    <property type="entry name" value="MTase_SAV2177"/>
    <property type="match status" value="1"/>
</dbReference>
<keyword evidence="1" id="KW-0808">Transferase</keyword>
<gene>
    <name evidence="1" type="ORF">K1Y72_05820</name>
</gene>
<dbReference type="Pfam" id="PF04672">
    <property type="entry name" value="Methyltransf_19"/>
    <property type="match status" value="1"/>
</dbReference>
<dbReference type="GO" id="GO:0032259">
    <property type="term" value="P:methylation"/>
    <property type="evidence" value="ECO:0007669"/>
    <property type="project" value="UniProtKB-KW"/>
</dbReference>
<organism evidence="1 2">
    <name type="scientific">Actinomadura parmotrematis</name>
    <dbReference type="NCBI Taxonomy" id="2864039"/>
    <lineage>
        <taxon>Bacteria</taxon>
        <taxon>Bacillati</taxon>
        <taxon>Actinomycetota</taxon>
        <taxon>Actinomycetes</taxon>
        <taxon>Streptosporangiales</taxon>
        <taxon>Thermomonosporaceae</taxon>
        <taxon>Actinomadura</taxon>
    </lineage>
</organism>